<dbReference type="Proteomes" id="UP001157418">
    <property type="component" value="Unassembled WGS sequence"/>
</dbReference>
<organism evidence="2 3">
    <name type="scientific">Lactuca virosa</name>
    <dbReference type="NCBI Taxonomy" id="75947"/>
    <lineage>
        <taxon>Eukaryota</taxon>
        <taxon>Viridiplantae</taxon>
        <taxon>Streptophyta</taxon>
        <taxon>Embryophyta</taxon>
        <taxon>Tracheophyta</taxon>
        <taxon>Spermatophyta</taxon>
        <taxon>Magnoliopsida</taxon>
        <taxon>eudicotyledons</taxon>
        <taxon>Gunneridae</taxon>
        <taxon>Pentapetalae</taxon>
        <taxon>asterids</taxon>
        <taxon>campanulids</taxon>
        <taxon>Asterales</taxon>
        <taxon>Asteraceae</taxon>
        <taxon>Cichorioideae</taxon>
        <taxon>Cichorieae</taxon>
        <taxon>Lactucinae</taxon>
        <taxon>Lactuca</taxon>
    </lineage>
</organism>
<accession>A0AAU9PEP3</accession>
<dbReference type="EMBL" id="CAKMRJ010005634">
    <property type="protein sequence ID" value="CAH1448266.1"/>
    <property type="molecule type" value="Genomic_DNA"/>
</dbReference>
<feature type="region of interest" description="Disordered" evidence="1">
    <location>
        <begin position="1"/>
        <end position="68"/>
    </location>
</feature>
<sequence>MPIEREEGNDLTEFMGPQQSNMEGVTYEEVSQENGTEDATEGENPKDDEYDNVPHVKGKPMFVRISRN</sequence>
<protein>
    <submittedName>
        <fullName evidence="2">Uncharacterized protein</fullName>
    </submittedName>
</protein>
<proteinExistence type="predicted"/>
<feature type="compositionally biased region" description="Acidic residues" evidence="1">
    <location>
        <begin position="35"/>
        <end position="51"/>
    </location>
</feature>
<name>A0AAU9PEP3_9ASTR</name>
<evidence type="ECO:0000256" key="1">
    <source>
        <dbReference type="SAM" id="MobiDB-lite"/>
    </source>
</evidence>
<comment type="caution">
    <text evidence="2">The sequence shown here is derived from an EMBL/GenBank/DDBJ whole genome shotgun (WGS) entry which is preliminary data.</text>
</comment>
<gene>
    <name evidence="2" type="ORF">LVIROSA_LOCUS33823</name>
</gene>
<evidence type="ECO:0000313" key="2">
    <source>
        <dbReference type="EMBL" id="CAH1448266.1"/>
    </source>
</evidence>
<dbReference type="AlphaFoldDB" id="A0AAU9PEP3"/>
<reference evidence="2 3" key="1">
    <citation type="submission" date="2022-01" db="EMBL/GenBank/DDBJ databases">
        <authorList>
            <person name="Xiong W."/>
            <person name="Schranz E."/>
        </authorList>
    </citation>
    <scope>NUCLEOTIDE SEQUENCE [LARGE SCALE GENOMIC DNA]</scope>
</reference>
<evidence type="ECO:0000313" key="3">
    <source>
        <dbReference type="Proteomes" id="UP001157418"/>
    </source>
</evidence>
<keyword evidence="3" id="KW-1185">Reference proteome</keyword>